<accession>A0A1U7M7H1</accession>
<dbReference type="Pfam" id="PF11823">
    <property type="entry name" value="Se_S_carrier"/>
    <property type="match status" value="1"/>
</dbReference>
<organism evidence="2 3">
    <name type="scientific">Tissierella creatinophila DSM 6911</name>
    <dbReference type="NCBI Taxonomy" id="1123403"/>
    <lineage>
        <taxon>Bacteria</taxon>
        <taxon>Bacillati</taxon>
        <taxon>Bacillota</taxon>
        <taxon>Tissierellia</taxon>
        <taxon>Tissierellales</taxon>
        <taxon>Tissierellaceae</taxon>
        <taxon>Tissierella</taxon>
    </lineage>
</organism>
<dbReference type="AlphaFoldDB" id="A0A1U7M7H1"/>
<comment type="caution">
    <text evidence="2">The sequence shown here is derived from an EMBL/GenBank/DDBJ whole genome shotgun (WGS) entry which is preliminary data.</text>
</comment>
<evidence type="ECO:0000313" key="3">
    <source>
        <dbReference type="Proteomes" id="UP000186112"/>
    </source>
</evidence>
<protein>
    <recommendedName>
        <fullName evidence="1">Putative Se/S carrier protein-like domain-containing protein</fullName>
    </recommendedName>
</protein>
<dbReference type="RefSeq" id="WP_075725471.1">
    <property type="nucleotide sequence ID" value="NZ_LTDM01000011.1"/>
</dbReference>
<evidence type="ECO:0000259" key="1">
    <source>
        <dbReference type="Pfam" id="PF11823"/>
    </source>
</evidence>
<reference evidence="2 3" key="1">
    <citation type="submission" date="2016-02" db="EMBL/GenBank/DDBJ databases">
        <title>Genome sequence of Tissierella creatinophila DSM 6911.</title>
        <authorList>
            <person name="Poehlein A."/>
            <person name="Daniel R."/>
        </authorList>
    </citation>
    <scope>NUCLEOTIDE SEQUENCE [LARGE SCALE GENOMIC DNA]</scope>
    <source>
        <strain evidence="2 3">DSM 6911</strain>
    </source>
</reference>
<dbReference type="EMBL" id="LTDM01000011">
    <property type="protein sequence ID" value="OLS03148.1"/>
    <property type="molecule type" value="Genomic_DNA"/>
</dbReference>
<keyword evidence="3" id="KW-1185">Reference proteome</keyword>
<name>A0A1U7M7H1_TISCR</name>
<gene>
    <name evidence="2" type="ORF">TICRE_08490</name>
</gene>
<proteinExistence type="predicted"/>
<evidence type="ECO:0000313" key="2">
    <source>
        <dbReference type="EMBL" id="OLS03148.1"/>
    </source>
</evidence>
<feature type="domain" description="Putative Se/S carrier protein-like" evidence="1">
    <location>
        <begin position="5"/>
        <end position="73"/>
    </location>
</feature>
<dbReference type="Proteomes" id="UP000186112">
    <property type="component" value="Unassembled WGS sequence"/>
</dbReference>
<sequence>MEEFYCVFSFQTVNHALAFEKMIKEEGIEVKLMPMPRQISTSCGTAARVSCDMEEIIKEICKRRSIETEGFHKIINKNENLWFSKFMNKKKKD</sequence>
<dbReference type="InterPro" id="IPR021778">
    <property type="entry name" value="Se/S_carrier-like"/>
</dbReference>
<dbReference type="OrthoDB" id="3192849at2"/>